<feature type="transmembrane region" description="Helical" evidence="1">
    <location>
        <begin position="191"/>
        <end position="210"/>
    </location>
</feature>
<name>A0A972NLE3_9BURK</name>
<reference evidence="2 3" key="1">
    <citation type="submission" date="2019-11" db="EMBL/GenBank/DDBJ databases">
        <title>Metabolism of dissolved organic matter in forest soils.</title>
        <authorList>
            <person name="Cyle K.T."/>
            <person name="Wilhelm R.C."/>
            <person name="Martinez C.E."/>
        </authorList>
    </citation>
    <scope>NUCLEOTIDE SEQUENCE [LARGE SCALE GENOMIC DNA]</scope>
    <source>
        <strain evidence="2 3">5N</strain>
    </source>
</reference>
<keyword evidence="1" id="KW-0812">Transmembrane</keyword>
<dbReference type="EMBL" id="WOEZ01000039">
    <property type="protein sequence ID" value="NPT54424.1"/>
    <property type="molecule type" value="Genomic_DNA"/>
</dbReference>
<organism evidence="2 3">
    <name type="scientific">Paraburkholderia elongata</name>
    <dbReference type="NCBI Taxonomy" id="2675747"/>
    <lineage>
        <taxon>Bacteria</taxon>
        <taxon>Pseudomonadati</taxon>
        <taxon>Pseudomonadota</taxon>
        <taxon>Betaproteobacteria</taxon>
        <taxon>Burkholderiales</taxon>
        <taxon>Burkholderiaceae</taxon>
        <taxon>Paraburkholderia</taxon>
    </lineage>
</organism>
<keyword evidence="1" id="KW-0472">Membrane</keyword>
<evidence type="ECO:0000256" key="1">
    <source>
        <dbReference type="SAM" id="Phobius"/>
    </source>
</evidence>
<feature type="transmembrane region" description="Helical" evidence="1">
    <location>
        <begin position="58"/>
        <end position="78"/>
    </location>
</feature>
<protein>
    <submittedName>
        <fullName evidence="2">Uncharacterized protein</fullName>
    </submittedName>
</protein>
<evidence type="ECO:0000313" key="2">
    <source>
        <dbReference type="EMBL" id="NPT54424.1"/>
    </source>
</evidence>
<proteinExistence type="predicted"/>
<dbReference type="InterPro" id="IPR049920">
    <property type="entry name" value="IK1_05631-like"/>
</dbReference>
<keyword evidence="3" id="KW-1185">Reference proteome</keyword>
<dbReference type="RefSeq" id="WP_172161882.1">
    <property type="nucleotide sequence ID" value="NZ_WOEZ01000039.1"/>
</dbReference>
<gene>
    <name evidence="2" type="ORF">GNZ13_07325</name>
</gene>
<evidence type="ECO:0000313" key="3">
    <source>
        <dbReference type="Proteomes" id="UP000655523"/>
    </source>
</evidence>
<keyword evidence="1" id="KW-1133">Transmembrane helix</keyword>
<sequence length="308" mass="35083">MNEIDKQQVSARMLNLLRARTLIYRRAKNYQAVGLVISLGLPLIGLVVSAYFAQCKPFIALFALSFSYLEVLFFDPWLKAQLKTAAKLQEDFDCTVLQMDWNSFVAGSKVDPEQVFEDAQSLSEKDEKRLIDWYPLVVLELPLYLARLVCQRTNIWYDSKLRKRYQRVLLSGAVCLGIVVGLISLRIDPTLTSFVLTTLAPITPVVIWALRERNRQASTCELLDRLNEDIKKLLTQSSSGATEEYLSIRSRELQDAIYNHRVSSPLIFDWVYNKMRRGMEERMNAGAEELVNGLRPVAAKVAAAGKQQ</sequence>
<feature type="transmembrane region" description="Helical" evidence="1">
    <location>
        <begin position="168"/>
        <end position="185"/>
    </location>
</feature>
<dbReference type="Proteomes" id="UP000655523">
    <property type="component" value="Unassembled WGS sequence"/>
</dbReference>
<dbReference type="Pfam" id="PF18159">
    <property type="entry name" value="S_4TM"/>
    <property type="match status" value="1"/>
</dbReference>
<feature type="transmembrane region" description="Helical" evidence="1">
    <location>
        <begin position="32"/>
        <end position="52"/>
    </location>
</feature>
<accession>A0A972NLE3</accession>
<dbReference type="AlphaFoldDB" id="A0A972NLE3"/>
<comment type="caution">
    <text evidence="2">The sequence shown here is derived from an EMBL/GenBank/DDBJ whole genome shotgun (WGS) entry which is preliminary data.</text>
</comment>